<gene>
    <name evidence="5" type="ORF">ISU02_11740</name>
</gene>
<dbReference type="Proteomes" id="UP000614200">
    <property type="component" value="Unassembled WGS sequence"/>
</dbReference>
<evidence type="ECO:0000259" key="4">
    <source>
        <dbReference type="Pfam" id="PF25917"/>
    </source>
</evidence>
<evidence type="ECO:0000256" key="1">
    <source>
        <dbReference type="ARBA" id="ARBA00004196"/>
    </source>
</evidence>
<dbReference type="SUPFAM" id="SSF51230">
    <property type="entry name" value="Single hybrid motif"/>
    <property type="match status" value="1"/>
</dbReference>
<dbReference type="Gene3D" id="2.40.30.170">
    <property type="match status" value="1"/>
</dbReference>
<accession>A0ABR9ZTX6</accession>
<reference evidence="5 6" key="1">
    <citation type="submission" date="2020-11" db="EMBL/GenBank/DDBJ databases">
        <title>Fusibacter basophilias sp. nov.</title>
        <authorList>
            <person name="Qiu D."/>
        </authorList>
    </citation>
    <scope>NUCLEOTIDE SEQUENCE [LARGE SCALE GENOMIC DNA]</scope>
    <source>
        <strain evidence="5 6">Q10-2</strain>
    </source>
</reference>
<feature type="domain" description="Multidrug resistance protein MdtA-like barrel-sandwich hybrid" evidence="4">
    <location>
        <begin position="44"/>
        <end position="240"/>
    </location>
</feature>
<dbReference type="Pfam" id="PF25917">
    <property type="entry name" value="BSH_RND"/>
    <property type="match status" value="1"/>
</dbReference>
<keyword evidence="2 3" id="KW-0175">Coiled coil</keyword>
<dbReference type="RefSeq" id="WP_194702034.1">
    <property type="nucleotide sequence ID" value="NZ_JADKNH010000006.1"/>
</dbReference>
<dbReference type="PANTHER" id="PTHR32347:SF23">
    <property type="entry name" value="BLL5650 PROTEIN"/>
    <property type="match status" value="1"/>
</dbReference>
<dbReference type="InterPro" id="IPR050465">
    <property type="entry name" value="UPF0194_transport"/>
</dbReference>
<evidence type="ECO:0000313" key="6">
    <source>
        <dbReference type="Proteomes" id="UP000614200"/>
    </source>
</evidence>
<organism evidence="5 6">
    <name type="scientific">Fusibacter ferrireducens</name>
    <dbReference type="NCBI Taxonomy" id="2785058"/>
    <lineage>
        <taxon>Bacteria</taxon>
        <taxon>Bacillati</taxon>
        <taxon>Bacillota</taxon>
        <taxon>Clostridia</taxon>
        <taxon>Eubacteriales</taxon>
        <taxon>Eubacteriales Family XII. Incertae Sedis</taxon>
        <taxon>Fusibacter</taxon>
    </lineage>
</organism>
<comment type="subcellular location">
    <subcellularLocation>
        <location evidence="1">Cell envelope</location>
    </subcellularLocation>
</comment>
<feature type="coiled-coil region" evidence="3">
    <location>
        <begin position="124"/>
        <end position="171"/>
    </location>
</feature>
<protein>
    <submittedName>
        <fullName evidence="5">HlyD family efflux transporter periplasmic adaptor subunit</fullName>
    </submittedName>
</protein>
<dbReference type="Gene3D" id="2.40.50.100">
    <property type="match status" value="1"/>
</dbReference>
<name>A0ABR9ZTX6_9FIRM</name>
<dbReference type="PANTHER" id="PTHR32347">
    <property type="entry name" value="EFFLUX SYSTEM COMPONENT YKNX-RELATED"/>
    <property type="match status" value="1"/>
</dbReference>
<dbReference type="EMBL" id="JADKNH010000006">
    <property type="protein sequence ID" value="MBF4693801.1"/>
    <property type="molecule type" value="Genomic_DNA"/>
</dbReference>
<evidence type="ECO:0000256" key="2">
    <source>
        <dbReference type="ARBA" id="ARBA00023054"/>
    </source>
</evidence>
<comment type="caution">
    <text evidence="5">The sequence shown here is derived from an EMBL/GenBank/DDBJ whole genome shotgun (WGS) entry which is preliminary data.</text>
</comment>
<evidence type="ECO:0000256" key="3">
    <source>
        <dbReference type="SAM" id="Coils"/>
    </source>
</evidence>
<proteinExistence type="predicted"/>
<sequence length="339" mass="38011">MKKRIFIGMVVVILGSVWFYTSTGESDLEPIYTGFIERNITKAMSQTSGKIMEIEVKEGQTVAKGDLIAVVDDSELVFQRDKIVSEIAMKQNKLDLLIEGADANEFEQLMIQQESLKLKIGLATDDLKIKQEALEDAKKLLENNAISTDQVDQLNLSYQRALTDLNILKKEYEKVNLTYDDLLAGTNLHTIEIAKSDLKLSEISLQSIEKKIEETRILAPSNGIVRHMYFNENEILSTGTVLADLLEEDSLYVQFYVSEADFSRIELGEQIKLTLDGSGETVGAQITEISNYAQFTPKNISTKADRQSLVFKVKANLEERAELHSGMMVDVELEAGVIE</sequence>
<dbReference type="InterPro" id="IPR011053">
    <property type="entry name" value="Single_hybrid_motif"/>
</dbReference>
<evidence type="ECO:0000313" key="5">
    <source>
        <dbReference type="EMBL" id="MBF4693801.1"/>
    </source>
</evidence>
<dbReference type="InterPro" id="IPR058625">
    <property type="entry name" value="MdtA-like_BSH"/>
</dbReference>
<dbReference type="SUPFAM" id="SSF111369">
    <property type="entry name" value="HlyD-like secretion proteins"/>
    <property type="match status" value="1"/>
</dbReference>
<keyword evidence="6" id="KW-1185">Reference proteome</keyword>